<keyword evidence="2 3" id="KW-0378">Hydrolase</keyword>
<dbReference type="EMBL" id="FNKH01000002">
    <property type="protein sequence ID" value="SDQ24661.1"/>
    <property type="molecule type" value="Genomic_DNA"/>
</dbReference>
<comment type="caution">
    <text evidence="3">Lacks conserved residue(s) required for the propagation of feature annotation.</text>
</comment>
<comment type="subcellular location">
    <subcellularLocation>
        <location evidence="3">Cytoplasm</location>
    </subcellularLocation>
</comment>
<dbReference type="InterPro" id="IPR029001">
    <property type="entry name" value="ITPase-like_fam"/>
</dbReference>
<dbReference type="GO" id="GO:0009117">
    <property type="term" value="P:nucleotide metabolic process"/>
    <property type="evidence" value="ECO:0007669"/>
    <property type="project" value="UniProtKB-KW"/>
</dbReference>
<dbReference type="GO" id="GO:0047429">
    <property type="term" value="F:nucleoside triphosphate diphosphatase activity"/>
    <property type="evidence" value="ECO:0007669"/>
    <property type="project" value="UniProtKB-EC"/>
</dbReference>
<dbReference type="SUPFAM" id="SSF52972">
    <property type="entry name" value="ITPase-like"/>
    <property type="match status" value="1"/>
</dbReference>
<dbReference type="PANTHER" id="PTHR43213:SF5">
    <property type="entry name" value="BIFUNCTIONAL DTTP_UTP PYROPHOSPHATASE_METHYLTRANSFERASE PROTEIN-RELATED"/>
    <property type="match status" value="1"/>
</dbReference>
<dbReference type="NCBIfam" id="TIGR00172">
    <property type="entry name" value="maf"/>
    <property type="match status" value="1"/>
</dbReference>
<dbReference type="STRING" id="37928.SAMN04489742_0248"/>
<dbReference type="Gene3D" id="3.90.950.10">
    <property type="match status" value="1"/>
</dbReference>
<dbReference type="SMR" id="A0A1H0ZBV0"/>
<dbReference type="CDD" id="cd00555">
    <property type="entry name" value="Maf"/>
    <property type="match status" value="1"/>
</dbReference>
<reference evidence="4 5" key="1">
    <citation type="submission" date="2016-10" db="EMBL/GenBank/DDBJ databases">
        <authorList>
            <person name="de Groot N.N."/>
        </authorList>
    </citation>
    <scope>NUCLEOTIDE SEQUENCE [LARGE SCALE GENOMIC DNA]</scope>
    <source>
        <strain evidence="4 5">DSM 20117</strain>
    </source>
</reference>
<comment type="similarity">
    <text evidence="3">Belongs to the Maf family.</text>
</comment>
<protein>
    <recommendedName>
        <fullName evidence="3">Nucleoside triphosphate pyrophosphatase</fullName>
        <ecNumber evidence="3">3.6.1.9</ecNumber>
    </recommendedName>
    <alternativeName>
        <fullName evidence="3">Nucleotide pyrophosphatase</fullName>
        <shortName evidence="3">Nucleotide PPase</shortName>
    </alternativeName>
</protein>
<dbReference type="Pfam" id="PF02545">
    <property type="entry name" value="Maf"/>
    <property type="match status" value="1"/>
</dbReference>
<dbReference type="PANTHER" id="PTHR43213">
    <property type="entry name" value="BIFUNCTIONAL DTTP/UTP PYROPHOSPHATASE/METHYLTRANSFERASE PROTEIN-RELATED"/>
    <property type="match status" value="1"/>
</dbReference>
<proteinExistence type="inferred from homology"/>
<dbReference type="HAMAP" id="MF_00528">
    <property type="entry name" value="Maf"/>
    <property type="match status" value="1"/>
</dbReference>
<evidence type="ECO:0000256" key="2">
    <source>
        <dbReference type="ARBA" id="ARBA00022801"/>
    </source>
</evidence>
<accession>A0A1H0ZBV0</accession>
<dbReference type="Proteomes" id="UP000181917">
    <property type="component" value="Unassembled WGS sequence"/>
</dbReference>
<evidence type="ECO:0000256" key="1">
    <source>
        <dbReference type="ARBA" id="ARBA00001968"/>
    </source>
</evidence>
<comment type="cofactor">
    <cofactor evidence="1 3">
        <name>a divalent metal cation</name>
        <dbReference type="ChEBI" id="CHEBI:60240"/>
    </cofactor>
</comment>
<evidence type="ECO:0000313" key="5">
    <source>
        <dbReference type="Proteomes" id="UP000181917"/>
    </source>
</evidence>
<keyword evidence="5" id="KW-1185">Reference proteome</keyword>
<organism evidence="4 5">
    <name type="scientific">Crystallibacter crystallopoietes</name>
    <dbReference type="NCBI Taxonomy" id="37928"/>
    <lineage>
        <taxon>Bacteria</taxon>
        <taxon>Bacillati</taxon>
        <taxon>Actinomycetota</taxon>
        <taxon>Actinomycetes</taxon>
        <taxon>Micrococcales</taxon>
        <taxon>Micrococcaceae</taxon>
        <taxon>Crystallibacter</taxon>
    </lineage>
</organism>
<comment type="function">
    <text evidence="3">Nucleoside triphosphate pyrophosphatase. May have a dual role in cell division arrest and in preventing the incorporation of modified nucleotides into cellular nucleic acids.</text>
</comment>
<feature type="active site" description="Proton acceptor" evidence="3">
    <location>
        <position position="116"/>
    </location>
</feature>
<sequence>MRGWRVGAPKRRRSSLADAGLAIGPPDADLSDEGITLRDVTDLRLILASASPARTKLLTDAGISHSILVSDVDEDAVTAHYGLTDPHDTALLLARAKAEAVASLPEAEGALVLGCDSVFELDGEPHGKPYEPEIARERWHRMSGRHGVLHTGHWLVDCRDAPADADEDASLDSTIGSGATIGAVASAGVYFAQLSDAEIDAYVATGEPLQVAGSFTIDSLGGAFIERVDGDPHAVVGLSVSTLRHLLASANVQITALWGQ</sequence>
<name>A0A1H0ZBV0_9MICC</name>
<keyword evidence="3" id="KW-0546">Nucleotide metabolism</keyword>
<dbReference type="EC" id="3.6.1.9" evidence="3"/>
<evidence type="ECO:0000256" key="3">
    <source>
        <dbReference type="HAMAP-Rule" id="MF_00528"/>
    </source>
</evidence>
<dbReference type="OrthoDB" id="3527985at2"/>
<dbReference type="AlphaFoldDB" id="A0A1H0ZBV0"/>
<comment type="catalytic activity">
    <reaction evidence="3">
        <text>a 2'-deoxyribonucleoside 5'-triphosphate + H2O = a 2'-deoxyribonucleoside 5'-phosphate + diphosphate + H(+)</text>
        <dbReference type="Rhea" id="RHEA:44644"/>
        <dbReference type="ChEBI" id="CHEBI:15377"/>
        <dbReference type="ChEBI" id="CHEBI:15378"/>
        <dbReference type="ChEBI" id="CHEBI:33019"/>
        <dbReference type="ChEBI" id="CHEBI:61560"/>
        <dbReference type="ChEBI" id="CHEBI:65317"/>
        <dbReference type="EC" id="3.6.1.9"/>
    </reaction>
</comment>
<keyword evidence="3" id="KW-0963">Cytoplasm</keyword>
<evidence type="ECO:0000313" key="4">
    <source>
        <dbReference type="EMBL" id="SDQ24661.1"/>
    </source>
</evidence>
<gene>
    <name evidence="4" type="ORF">SAMN04489742_0248</name>
</gene>
<dbReference type="GO" id="GO:0005737">
    <property type="term" value="C:cytoplasm"/>
    <property type="evidence" value="ECO:0007669"/>
    <property type="project" value="UniProtKB-SubCell"/>
</dbReference>
<comment type="catalytic activity">
    <reaction evidence="3">
        <text>a ribonucleoside 5'-triphosphate + H2O = a ribonucleoside 5'-phosphate + diphosphate + H(+)</text>
        <dbReference type="Rhea" id="RHEA:23996"/>
        <dbReference type="ChEBI" id="CHEBI:15377"/>
        <dbReference type="ChEBI" id="CHEBI:15378"/>
        <dbReference type="ChEBI" id="CHEBI:33019"/>
        <dbReference type="ChEBI" id="CHEBI:58043"/>
        <dbReference type="ChEBI" id="CHEBI:61557"/>
        <dbReference type="EC" id="3.6.1.9"/>
    </reaction>
</comment>
<dbReference type="InterPro" id="IPR003697">
    <property type="entry name" value="Maf-like"/>
</dbReference>